<reference evidence="2 3" key="1">
    <citation type="journal article" date="2020" name="ISME J.">
        <title>Uncovering the hidden diversity of litter-decomposition mechanisms in mushroom-forming fungi.</title>
        <authorList>
            <person name="Floudas D."/>
            <person name="Bentzer J."/>
            <person name="Ahren D."/>
            <person name="Johansson T."/>
            <person name="Persson P."/>
            <person name="Tunlid A."/>
        </authorList>
    </citation>
    <scope>NUCLEOTIDE SEQUENCE [LARGE SCALE GENOMIC DNA]</scope>
    <source>
        <strain evidence="2 3">CBS 146.42</strain>
    </source>
</reference>
<sequence length="100" mass="11390">MHKFLKAMAHPDTIYTSTLATHNLILSRYQPDPANSSNDPAKAGLAPRRETCLKKPMSETDIHHTQKVENIRRATRHSSGGMAWPKRLEGKYEQPVRDVR</sequence>
<protein>
    <submittedName>
        <fullName evidence="2">Uncharacterized protein</fullName>
    </submittedName>
</protein>
<evidence type="ECO:0000313" key="2">
    <source>
        <dbReference type="EMBL" id="KAF5353305.1"/>
    </source>
</evidence>
<name>A0A8H5FXF1_9AGAR</name>
<evidence type="ECO:0000256" key="1">
    <source>
        <dbReference type="SAM" id="MobiDB-lite"/>
    </source>
</evidence>
<accession>A0A8H5FXF1</accession>
<organism evidence="2 3">
    <name type="scientific">Leucocoprinus leucothites</name>
    <dbReference type="NCBI Taxonomy" id="201217"/>
    <lineage>
        <taxon>Eukaryota</taxon>
        <taxon>Fungi</taxon>
        <taxon>Dikarya</taxon>
        <taxon>Basidiomycota</taxon>
        <taxon>Agaricomycotina</taxon>
        <taxon>Agaricomycetes</taxon>
        <taxon>Agaricomycetidae</taxon>
        <taxon>Agaricales</taxon>
        <taxon>Agaricineae</taxon>
        <taxon>Agaricaceae</taxon>
        <taxon>Leucocoprinus</taxon>
    </lineage>
</organism>
<dbReference type="AlphaFoldDB" id="A0A8H5FXF1"/>
<proteinExistence type="predicted"/>
<evidence type="ECO:0000313" key="3">
    <source>
        <dbReference type="Proteomes" id="UP000559027"/>
    </source>
</evidence>
<keyword evidence="3" id="KW-1185">Reference proteome</keyword>
<feature type="region of interest" description="Disordered" evidence="1">
    <location>
        <begin position="71"/>
        <end position="100"/>
    </location>
</feature>
<dbReference type="EMBL" id="JAACJO010000010">
    <property type="protein sequence ID" value="KAF5353305.1"/>
    <property type="molecule type" value="Genomic_DNA"/>
</dbReference>
<feature type="compositionally biased region" description="Basic and acidic residues" evidence="1">
    <location>
        <begin position="86"/>
        <end position="100"/>
    </location>
</feature>
<gene>
    <name evidence="2" type="ORF">D9756_007949</name>
</gene>
<dbReference type="Proteomes" id="UP000559027">
    <property type="component" value="Unassembled WGS sequence"/>
</dbReference>
<comment type="caution">
    <text evidence="2">The sequence shown here is derived from an EMBL/GenBank/DDBJ whole genome shotgun (WGS) entry which is preliminary data.</text>
</comment>